<name>A0ABR1QMF0_9PEZI</name>
<evidence type="ECO:0000313" key="3">
    <source>
        <dbReference type="Proteomes" id="UP001391051"/>
    </source>
</evidence>
<dbReference type="EMBL" id="JAQQWE010000003">
    <property type="protein sequence ID" value="KAK7959260.1"/>
    <property type="molecule type" value="Genomic_DNA"/>
</dbReference>
<protein>
    <submittedName>
        <fullName evidence="2">Uncharacterized protein</fullName>
    </submittedName>
</protein>
<evidence type="ECO:0000256" key="1">
    <source>
        <dbReference type="SAM" id="MobiDB-lite"/>
    </source>
</evidence>
<comment type="caution">
    <text evidence="2">The sequence shown here is derived from an EMBL/GenBank/DDBJ whole genome shotgun (WGS) entry which is preliminary data.</text>
</comment>
<dbReference type="Proteomes" id="UP001391051">
    <property type="component" value="Unassembled WGS sequence"/>
</dbReference>
<feature type="compositionally biased region" description="Pro residues" evidence="1">
    <location>
        <begin position="1"/>
        <end position="11"/>
    </location>
</feature>
<feature type="compositionally biased region" description="Basic and acidic residues" evidence="1">
    <location>
        <begin position="144"/>
        <end position="153"/>
    </location>
</feature>
<evidence type="ECO:0000313" key="2">
    <source>
        <dbReference type="EMBL" id="KAK7959260.1"/>
    </source>
</evidence>
<gene>
    <name evidence="2" type="ORF">PG986_004114</name>
</gene>
<sequence>MGQPQREPPLVPSVSPSSPEYQLWPGKTCKLSEKGVAERVIFMHIMPLFMQTYGPDGYKRAQLWQQGRRHSRRNDNLPVVFSWQQQYVWCIWRNGPTGPLEFQQTGHWIPEVAPGHRNYEVEQAMIRETLGGHDPDVAPIDKPWPSEDKASDN</sequence>
<organism evidence="2 3">
    <name type="scientific">Apiospora aurea</name>
    <dbReference type="NCBI Taxonomy" id="335848"/>
    <lineage>
        <taxon>Eukaryota</taxon>
        <taxon>Fungi</taxon>
        <taxon>Dikarya</taxon>
        <taxon>Ascomycota</taxon>
        <taxon>Pezizomycotina</taxon>
        <taxon>Sordariomycetes</taxon>
        <taxon>Xylariomycetidae</taxon>
        <taxon>Amphisphaeriales</taxon>
        <taxon>Apiosporaceae</taxon>
        <taxon>Apiospora</taxon>
    </lineage>
</organism>
<dbReference type="RefSeq" id="XP_066702963.1">
    <property type="nucleotide sequence ID" value="XM_066840336.1"/>
</dbReference>
<feature type="region of interest" description="Disordered" evidence="1">
    <location>
        <begin position="131"/>
        <end position="153"/>
    </location>
</feature>
<accession>A0ABR1QMF0</accession>
<feature type="region of interest" description="Disordered" evidence="1">
    <location>
        <begin position="1"/>
        <end position="20"/>
    </location>
</feature>
<dbReference type="GeneID" id="92073398"/>
<proteinExistence type="predicted"/>
<reference evidence="2 3" key="1">
    <citation type="submission" date="2023-01" db="EMBL/GenBank/DDBJ databases">
        <title>Analysis of 21 Apiospora genomes using comparative genomics revels a genus with tremendous synthesis potential of carbohydrate active enzymes and secondary metabolites.</title>
        <authorList>
            <person name="Sorensen T."/>
        </authorList>
    </citation>
    <scope>NUCLEOTIDE SEQUENCE [LARGE SCALE GENOMIC DNA]</scope>
    <source>
        <strain evidence="2 3">CBS 24483</strain>
    </source>
</reference>
<keyword evidence="3" id="KW-1185">Reference proteome</keyword>